<evidence type="ECO:0008006" key="4">
    <source>
        <dbReference type="Google" id="ProtNLM"/>
    </source>
</evidence>
<name>A0ABP8GV82_9BACT</name>
<feature type="transmembrane region" description="Helical" evidence="1">
    <location>
        <begin position="9"/>
        <end position="27"/>
    </location>
</feature>
<dbReference type="RefSeq" id="WP_345255717.1">
    <property type="nucleotide sequence ID" value="NZ_BAABGY010000007.1"/>
</dbReference>
<evidence type="ECO:0000313" key="2">
    <source>
        <dbReference type="EMBL" id="GAA4330452.1"/>
    </source>
</evidence>
<organism evidence="2 3">
    <name type="scientific">Flaviaesturariibacter amylovorans</name>
    <dbReference type="NCBI Taxonomy" id="1084520"/>
    <lineage>
        <taxon>Bacteria</taxon>
        <taxon>Pseudomonadati</taxon>
        <taxon>Bacteroidota</taxon>
        <taxon>Chitinophagia</taxon>
        <taxon>Chitinophagales</taxon>
        <taxon>Chitinophagaceae</taxon>
        <taxon>Flaviaestuariibacter</taxon>
    </lineage>
</organism>
<gene>
    <name evidence="2" type="ORF">GCM10023184_21610</name>
</gene>
<keyword evidence="1" id="KW-1133">Transmembrane helix</keyword>
<keyword evidence="3" id="KW-1185">Reference proteome</keyword>
<dbReference type="EMBL" id="BAABGY010000007">
    <property type="protein sequence ID" value="GAA4330452.1"/>
    <property type="molecule type" value="Genomic_DNA"/>
</dbReference>
<evidence type="ECO:0000256" key="1">
    <source>
        <dbReference type="SAM" id="Phobius"/>
    </source>
</evidence>
<keyword evidence="1" id="KW-0812">Transmembrane</keyword>
<evidence type="ECO:0000313" key="3">
    <source>
        <dbReference type="Proteomes" id="UP001501725"/>
    </source>
</evidence>
<protein>
    <recommendedName>
        <fullName evidence="4">Phosphatidate cytidylyltransferase</fullName>
    </recommendedName>
</protein>
<proteinExistence type="predicted"/>
<comment type="caution">
    <text evidence="2">The sequence shown here is derived from an EMBL/GenBank/DDBJ whole genome shotgun (WGS) entry which is preliminary data.</text>
</comment>
<dbReference type="Proteomes" id="UP001501725">
    <property type="component" value="Unassembled WGS sequence"/>
</dbReference>
<keyword evidence="1" id="KW-0472">Membrane</keyword>
<sequence length="60" mass="6947">MKKYFSEKNALTVVVCIFCLVMFIVALTVKQSLWEAVAFALAFSFSVETLCHRTRENQQR</sequence>
<accession>A0ABP8GV82</accession>
<reference evidence="3" key="1">
    <citation type="journal article" date="2019" name="Int. J. Syst. Evol. Microbiol.">
        <title>The Global Catalogue of Microorganisms (GCM) 10K type strain sequencing project: providing services to taxonomists for standard genome sequencing and annotation.</title>
        <authorList>
            <consortium name="The Broad Institute Genomics Platform"/>
            <consortium name="The Broad Institute Genome Sequencing Center for Infectious Disease"/>
            <person name="Wu L."/>
            <person name="Ma J."/>
        </authorList>
    </citation>
    <scope>NUCLEOTIDE SEQUENCE [LARGE SCALE GENOMIC DNA]</scope>
    <source>
        <strain evidence="3">JCM 17919</strain>
    </source>
</reference>